<dbReference type="EMBL" id="OFSM01000012">
    <property type="protein sequence ID" value="SOY29913.1"/>
    <property type="molecule type" value="Genomic_DNA"/>
</dbReference>
<dbReference type="PROSITE" id="PS51257">
    <property type="entry name" value="PROKAR_LIPOPROTEIN"/>
    <property type="match status" value="1"/>
</dbReference>
<dbReference type="Gene3D" id="3.40.190.10">
    <property type="entry name" value="Periplasmic binding protein-like II"/>
    <property type="match status" value="2"/>
</dbReference>
<dbReference type="AlphaFoldDB" id="A0A2K4ZHG2"/>
<feature type="chain" id="PRO_5039411282" evidence="2">
    <location>
        <begin position="20"/>
        <end position="466"/>
    </location>
</feature>
<feature type="signal peptide" evidence="2">
    <location>
        <begin position="1"/>
        <end position="19"/>
    </location>
</feature>
<feature type="region of interest" description="Disordered" evidence="1">
    <location>
        <begin position="22"/>
        <end position="67"/>
    </location>
</feature>
<dbReference type="PANTHER" id="PTHR43649">
    <property type="entry name" value="ARABINOSE-BINDING PROTEIN-RELATED"/>
    <property type="match status" value="1"/>
</dbReference>
<dbReference type="InterPro" id="IPR006059">
    <property type="entry name" value="SBP"/>
</dbReference>
<evidence type="ECO:0000313" key="4">
    <source>
        <dbReference type="Proteomes" id="UP000236311"/>
    </source>
</evidence>
<gene>
    <name evidence="3" type="primary">msmE_3</name>
    <name evidence="3" type="ORF">AMURIS_02634</name>
</gene>
<sequence>MKKLIKLTAAMTLSVSLLAGCGNSGSGTGSSPEGDGSRGGSETQSSAQAGSESVVSEDDSAREERTEGGYSITLMLAQSSYSEEAFSRIREKFSDIYDISLEYEVIPDAQFTNLSQVRVSTGEAPDVIFANVPAAYSTYDAPNTLVKMNDQPWMSRLGMDTKAIEAQDGGLYGMPITGFSGVMGVIYNKDVFETLSLEVPKTYDNFLEACETIKQSGVNPLYLSFKDTWTTQIVPMIYFANLLDERCDEVYQQLNANQMSFADVPEFKQALTDFQALFDTGYVNEDYIVGTYDESQAAVAEGRSAMMVCGEYAVNAILEKYPDANIGMFPLPYNDVDKVMTAKYVYALCVPNAAANVEQSLDFIDKFSQADILGIYLNANSVNSPYSDVASENINDVLQGMYDSYLNAGKFVVQVGDIIANFSSLNDDVMFPAYINISQGADIDKEISNIDKNVKEYGESLGLEGF</sequence>
<keyword evidence="2" id="KW-0732">Signal</keyword>
<keyword evidence="4" id="KW-1185">Reference proteome</keyword>
<name>A0A2K4ZHG2_9FIRM</name>
<dbReference type="Pfam" id="PF01547">
    <property type="entry name" value="SBP_bac_1"/>
    <property type="match status" value="1"/>
</dbReference>
<proteinExistence type="predicted"/>
<organism evidence="3 4">
    <name type="scientific">Acetatifactor muris</name>
    <dbReference type="NCBI Taxonomy" id="879566"/>
    <lineage>
        <taxon>Bacteria</taxon>
        <taxon>Bacillati</taxon>
        <taxon>Bacillota</taxon>
        <taxon>Clostridia</taxon>
        <taxon>Lachnospirales</taxon>
        <taxon>Lachnospiraceae</taxon>
        <taxon>Acetatifactor</taxon>
    </lineage>
</organism>
<evidence type="ECO:0000313" key="3">
    <source>
        <dbReference type="EMBL" id="SOY29913.1"/>
    </source>
</evidence>
<dbReference type="SUPFAM" id="SSF53850">
    <property type="entry name" value="Periplasmic binding protein-like II"/>
    <property type="match status" value="1"/>
</dbReference>
<reference evidence="3 4" key="1">
    <citation type="submission" date="2018-01" db="EMBL/GenBank/DDBJ databases">
        <authorList>
            <person name="Gaut B.S."/>
            <person name="Morton B.R."/>
            <person name="Clegg M.T."/>
            <person name="Duvall M.R."/>
        </authorList>
    </citation>
    <scope>NUCLEOTIDE SEQUENCE [LARGE SCALE GENOMIC DNA]</scope>
    <source>
        <strain evidence="3">GP69</strain>
    </source>
</reference>
<dbReference type="InterPro" id="IPR050490">
    <property type="entry name" value="Bact_solute-bd_prot1"/>
</dbReference>
<protein>
    <submittedName>
        <fullName evidence="3">Multiple sugar-binding protein</fullName>
    </submittedName>
</protein>
<evidence type="ECO:0000256" key="2">
    <source>
        <dbReference type="SAM" id="SignalP"/>
    </source>
</evidence>
<dbReference type="Proteomes" id="UP000236311">
    <property type="component" value="Unassembled WGS sequence"/>
</dbReference>
<feature type="compositionally biased region" description="Polar residues" evidence="1">
    <location>
        <begin position="40"/>
        <end position="54"/>
    </location>
</feature>
<accession>A0A2K4ZHG2</accession>
<evidence type="ECO:0000256" key="1">
    <source>
        <dbReference type="SAM" id="MobiDB-lite"/>
    </source>
</evidence>
<dbReference type="RefSeq" id="WP_172455113.1">
    <property type="nucleotide sequence ID" value="NZ_JANJZD010000011.1"/>
</dbReference>